<accession>A0ABU6V0E9</accession>
<dbReference type="Proteomes" id="UP001341840">
    <property type="component" value="Unassembled WGS sequence"/>
</dbReference>
<keyword evidence="3" id="KW-1185">Reference proteome</keyword>
<feature type="domain" description="U3 small nucleolar RNA-associated protein 20 N-terminal" evidence="1">
    <location>
        <begin position="3"/>
        <end position="146"/>
    </location>
</feature>
<proteinExistence type="predicted"/>
<name>A0ABU6V0E9_9FABA</name>
<dbReference type="PANTHER" id="PTHR17695">
    <property type="entry name" value="SMALL SUBUNIT PROCESSOME COMPONENT 20 HOMOLOG"/>
    <property type="match status" value="1"/>
</dbReference>
<dbReference type="Pfam" id="PF07539">
    <property type="entry name" value="UTP20_N"/>
    <property type="match status" value="1"/>
</dbReference>
<protein>
    <recommendedName>
        <fullName evidence="1">U3 small nucleolar RNA-associated protein 20 N-terminal domain-containing protein</fullName>
    </recommendedName>
</protein>
<comment type="caution">
    <text evidence="2">The sequence shown here is derived from an EMBL/GenBank/DDBJ whole genome shotgun (WGS) entry which is preliminary data.</text>
</comment>
<organism evidence="2 3">
    <name type="scientific">Stylosanthes scabra</name>
    <dbReference type="NCBI Taxonomy" id="79078"/>
    <lineage>
        <taxon>Eukaryota</taxon>
        <taxon>Viridiplantae</taxon>
        <taxon>Streptophyta</taxon>
        <taxon>Embryophyta</taxon>
        <taxon>Tracheophyta</taxon>
        <taxon>Spermatophyta</taxon>
        <taxon>Magnoliopsida</taxon>
        <taxon>eudicotyledons</taxon>
        <taxon>Gunneridae</taxon>
        <taxon>Pentapetalae</taxon>
        <taxon>rosids</taxon>
        <taxon>fabids</taxon>
        <taxon>Fabales</taxon>
        <taxon>Fabaceae</taxon>
        <taxon>Papilionoideae</taxon>
        <taxon>50 kb inversion clade</taxon>
        <taxon>dalbergioids sensu lato</taxon>
        <taxon>Dalbergieae</taxon>
        <taxon>Pterocarpus clade</taxon>
        <taxon>Stylosanthes</taxon>
    </lineage>
</organism>
<dbReference type="InterPro" id="IPR052575">
    <property type="entry name" value="SSU_processome_comp_20"/>
</dbReference>
<reference evidence="2 3" key="1">
    <citation type="journal article" date="2023" name="Plants (Basel)">
        <title>Bridging the Gap: Combining Genomics and Transcriptomics Approaches to Understand Stylosanthes scabra, an Orphan Legume from the Brazilian Caatinga.</title>
        <authorList>
            <person name="Ferreira-Neto J.R.C."/>
            <person name="da Silva M.D."/>
            <person name="Binneck E."/>
            <person name="de Melo N.F."/>
            <person name="da Silva R.H."/>
            <person name="de Melo A.L.T.M."/>
            <person name="Pandolfi V."/>
            <person name="Bustamante F.O."/>
            <person name="Brasileiro-Vidal A.C."/>
            <person name="Benko-Iseppon A.M."/>
        </authorList>
    </citation>
    <scope>NUCLEOTIDE SEQUENCE [LARGE SCALE GENOMIC DNA]</scope>
    <source>
        <tissue evidence="2">Leaves</tissue>
    </source>
</reference>
<sequence>MPKVRKLKGLASRKKASICHRKAILSFLAGLDVNELPLFFALLVKPLQIVKKNDGLVNLFWTLPGGSISEFQALSLLHYFTLENMATLPWKKKYGFLHVIKDIVGVFDEMHISPFLDLLVGCVVRVLESCTSSLDKAKELNRLPLDERNSGINVNSLHKDIVLPTDQSNSGTNADLLLESGGLPLDSVDSGTNVESIPEDSDQENQIVIIFYLC</sequence>
<gene>
    <name evidence="2" type="ORF">PIB30_118288</name>
</gene>
<evidence type="ECO:0000313" key="3">
    <source>
        <dbReference type="Proteomes" id="UP001341840"/>
    </source>
</evidence>
<dbReference type="EMBL" id="JASCZI010125364">
    <property type="protein sequence ID" value="MED6166255.1"/>
    <property type="molecule type" value="Genomic_DNA"/>
</dbReference>
<dbReference type="PANTHER" id="PTHR17695:SF11">
    <property type="entry name" value="SMALL SUBUNIT PROCESSOME COMPONENT 20 HOMOLOG"/>
    <property type="match status" value="1"/>
</dbReference>
<dbReference type="InterPro" id="IPR011430">
    <property type="entry name" value="UTP20_N"/>
</dbReference>
<evidence type="ECO:0000259" key="1">
    <source>
        <dbReference type="Pfam" id="PF07539"/>
    </source>
</evidence>
<evidence type="ECO:0000313" key="2">
    <source>
        <dbReference type="EMBL" id="MED6166255.1"/>
    </source>
</evidence>